<dbReference type="GO" id="GO:0005524">
    <property type="term" value="F:ATP binding"/>
    <property type="evidence" value="ECO:0007669"/>
    <property type="project" value="UniProtKB-KW"/>
</dbReference>
<dbReference type="OrthoDB" id="7283113at2"/>
<keyword evidence="2" id="KW-0762">Sugar transport</keyword>
<evidence type="ECO:0000256" key="4">
    <source>
        <dbReference type="ARBA" id="ARBA00022741"/>
    </source>
</evidence>
<keyword evidence="1" id="KW-0813">Transport</keyword>
<dbReference type="SUPFAM" id="SSF52540">
    <property type="entry name" value="P-loop containing nucleoside triphosphate hydrolases"/>
    <property type="match status" value="2"/>
</dbReference>
<evidence type="ECO:0000256" key="1">
    <source>
        <dbReference type="ARBA" id="ARBA00022448"/>
    </source>
</evidence>
<evidence type="ECO:0000256" key="5">
    <source>
        <dbReference type="ARBA" id="ARBA00022840"/>
    </source>
</evidence>
<accession>A0A211ZS62</accession>
<dbReference type="CDD" id="cd03216">
    <property type="entry name" value="ABC_Carb_Monos_I"/>
    <property type="match status" value="1"/>
</dbReference>
<comment type="caution">
    <text evidence="8">The sequence shown here is derived from an EMBL/GenBank/DDBJ whole genome shotgun (WGS) entry which is preliminary data.</text>
</comment>
<evidence type="ECO:0000256" key="2">
    <source>
        <dbReference type="ARBA" id="ARBA00022597"/>
    </source>
</evidence>
<name>A0A211ZS62_9PROT</name>
<keyword evidence="9" id="KW-1185">Reference proteome</keyword>
<dbReference type="CDD" id="cd03215">
    <property type="entry name" value="ABC_Carb_Monos_II"/>
    <property type="match status" value="1"/>
</dbReference>
<evidence type="ECO:0000259" key="7">
    <source>
        <dbReference type="PROSITE" id="PS50893"/>
    </source>
</evidence>
<dbReference type="PANTHER" id="PTHR43790">
    <property type="entry name" value="CARBOHYDRATE TRANSPORT ATP-BINDING PROTEIN MG119-RELATED"/>
    <property type="match status" value="1"/>
</dbReference>
<evidence type="ECO:0000313" key="8">
    <source>
        <dbReference type="EMBL" id="OWJ68016.1"/>
    </source>
</evidence>
<dbReference type="EMBL" id="NHON01000008">
    <property type="protein sequence ID" value="OWJ68016.1"/>
    <property type="molecule type" value="Genomic_DNA"/>
</dbReference>
<proteinExistence type="predicted"/>
<protein>
    <submittedName>
        <fullName evidence="8">Sugar ABC transporter ATP-binding protein</fullName>
    </submittedName>
</protein>
<dbReference type="SMART" id="SM00382">
    <property type="entry name" value="AAA"/>
    <property type="match status" value="1"/>
</dbReference>
<dbReference type="PANTHER" id="PTHR43790:SF9">
    <property type="entry name" value="GALACTOFURANOSE TRANSPORTER ATP-BINDING PROTEIN YTFR"/>
    <property type="match status" value="1"/>
</dbReference>
<feature type="domain" description="ABC transporter" evidence="7">
    <location>
        <begin position="7"/>
        <end position="247"/>
    </location>
</feature>
<dbReference type="Pfam" id="PF00005">
    <property type="entry name" value="ABC_tran"/>
    <property type="match status" value="2"/>
</dbReference>
<dbReference type="Proteomes" id="UP000196655">
    <property type="component" value="Unassembled WGS sequence"/>
</dbReference>
<dbReference type="InterPro" id="IPR017871">
    <property type="entry name" value="ABC_transporter-like_CS"/>
</dbReference>
<keyword evidence="4" id="KW-0547">Nucleotide-binding</keyword>
<gene>
    <name evidence="8" type="ORF">BWR60_06120</name>
</gene>
<dbReference type="InterPro" id="IPR050107">
    <property type="entry name" value="ABC_carbohydrate_import_ATPase"/>
</dbReference>
<keyword evidence="3" id="KW-0677">Repeat</keyword>
<evidence type="ECO:0000313" key="9">
    <source>
        <dbReference type="Proteomes" id="UP000196655"/>
    </source>
</evidence>
<dbReference type="InterPro" id="IPR027417">
    <property type="entry name" value="P-loop_NTPase"/>
</dbReference>
<dbReference type="PROSITE" id="PS50893">
    <property type="entry name" value="ABC_TRANSPORTER_2"/>
    <property type="match status" value="2"/>
</dbReference>
<dbReference type="GO" id="GO:0016887">
    <property type="term" value="F:ATP hydrolysis activity"/>
    <property type="evidence" value="ECO:0007669"/>
    <property type="project" value="InterPro"/>
</dbReference>
<evidence type="ECO:0000256" key="3">
    <source>
        <dbReference type="ARBA" id="ARBA00022737"/>
    </source>
</evidence>
<dbReference type="PROSITE" id="PS00211">
    <property type="entry name" value="ABC_TRANSPORTER_1"/>
    <property type="match status" value="2"/>
</dbReference>
<reference evidence="9" key="1">
    <citation type="submission" date="2017-05" db="EMBL/GenBank/DDBJ databases">
        <authorList>
            <person name="Macchi M."/>
            <person name="Festa S."/>
            <person name="Coppotelli B.M."/>
            <person name="Morelli I.S."/>
        </authorList>
    </citation>
    <scope>NUCLEOTIDE SEQUENCE [LARGE SCALE GENOMIC DNA]</scope>
    <source>
        <strain evidence="9">I</strain>
    </source>
</reference>
<sequence length="559" mass="58044">MDAAPALRLRGITKRFGALLANDGIDLDLARGEVLALLGENGAGKTTLMNILFGHYLADAGTVEAAGADGVLVPLRPGSPQAALAAGIGMVHQHFALADNLSVFDNIVLGSQPLWRPALRRRGARAKLAVLIEASGLAVPLDAPVSGLSVGERQRVEILKALYRDARVLILDEPTAVLTPQEADGLFAVLRRLAGQGLAIVFISHKLGEVLAISRRVVVLRAGRVAAEMATAGVDRAALAEAMVGRTVAEVQRRPAAPGAAVLALDGVTLRGPGGRALLDGVSLTLRGGEVVGIAGVSGNGQAALADLVAGLAAPDSGRVTLFDRPAPLGSPAAMVAAGVGRIPEDRHRDGVVGDMAVWENAALEAYRRPEAQRAGLLRRVVLRDRARRLIADYDVRCPGPEARTRLLSGGNMQKLILGRVLERSPGLVLACQPTRGLDVGAVAEIHGRLLAARDRGAGVLLVSEDLDELFALSDRIAVMYRGRLTEPWPAERLTIRALGLMMAGQEPAGGEISGEAGATPSPEIADAISTSPQGEVKGLRVSPLLGEREGPDPSGSGG</sequence>
<dbReference type="AlphaFoldDB" id="A0A211ZS62"/>
<organism evidence="8 9">
    <name type="scientific">Inquilinus limosus</name>
    <dbReference type="NCBI Taxonomy" id="171674"/>
    <lineage>
        <taxon>Bacteria</taxon>
        <taxon>Pseudomonadati</taxon>
        <taxon>Pseudomonadota</taxon>
        <taxon>Alphaproteobacteria</taxon>
        <taxon>Rhodospirillales</taxon>
        <taxon>Rhodospirillaceae</taxon>
        <taxon>Inquilinus</taxon>
    </lineage>
</organism>
<dbReference type="RefSeq" id="WP_088150128.1">
    <property type="nucleotide sequence ID" value="NZ_NHON01000008.1"/>
</dbReference>
<dbReference type="STRING" id="1122125.GCA_000423185_05509"/>
<feature type="region of interest" description="Disordered" evidence="6">
    <location>
        <begin position="507"/>
        <end position="559"/>
    </location>
</feature>
<keyword evidence="5 8" id="KW-0067">ATP-binding</keyword>
<dbReference type="Gene3D" id="3.40.50.300">
    <property type="entry name" value="P-loop containing nucleotide triphosphate hydrolases"/>
    <property type="match status" value="2"/>
</dbReference>
<dbReference type="InterPro" id="IPR003593">
    <property type="entry name" value="AAA+_ATPase"/>
</dbReference>
<evidence type="ECO:0000256" key="6">
    <source>
        <dbReference type="SAM" id="MobiDB-lite"/>
    </source>
</evidence>
<feature type="domain" description="ABC transporter" evidence="7">
    <location>
        <begin position="263"/>
        <end position="507"/>
    </location>
</feature>
<dbReference type="InterPro" id="IPR003439">
    <property type="entry name" value="ABC_transporter-like_ATP-bd"/>
</dbReference>